<name>A0ABW9MX26_9FIRM</name>
<organism evidence="1 2">
    <name type="scientific">Anaerococcus cruorum</name>
    <dbReference type="NCBI Taxonomy" id="3115617"/>
    <lineage>
        <taxon>Bacteria</taxon>
        <taxon>Bacillati</taxon>
        <taxon>Bacillota</taxon>
        <taxon>Tissierellia</taxon>
        <taxon>Tissierellales</taxon>
        <taxon>Peptoniphilaceae</taxon>
        <taxon>Anaerococcus</taxon>
    </lineage>
</organism>
<comment type="caution">
    <text evidence="1">The sequence shown here is derived from an EMBL/GenBank/DDBJ whole genome shotgun (WGS) entry which is preliminary data.</text>
</comment>
<dbReference type="Proteomes" id="UP001638015">
    <property type="component" value="Unassembled WGS sequence"/>
</dbReference>
<proteinExistence type="predicted"/>
<dbReference type="RefSeq" id="WP_410033088.1">
    <property type="nucleotide sequence ID" value="NZ_JBGMEH010000006.1"/>
</dbReference>
<dbReference type="EMBL" id="JBGMEH010000006">
    <property type="protein sequence ID" value="MFO3716418.1"/>
    <property type="molecule type" value="Genomic_DNA"/>
</dbReference>
<reference evidence="1 2" key="1">
    <citation type="journal article" date="2025" name="Anaerobe">
        <title>Description of Anaerococcus kampingiae sp. nov., Anaerococcus groningensis sp. nov., Anaerococcus martiniensis sp. nov., and Anaerococcus cruorum sp. nov., isolated from human clinical specimens.</title>
        <authorList>
            <person name="Boiten K.E."/>
            <person name="Meijer J."/>
            <person name="van Wezel E.M."/>
            <person name="Veloo A.C.M."/>
        </authorList>
    </citation>
    <scope>NUCLEOTIDE SEQUENCE [LARGE SCALE GENOMIC DNA]</scope>
    <source>
        <strain evidence="1 2">ENR1039</strain>
    </source>
</reference>
<accession>A0ABW9MX26</accession>
<keyword evidence="2" id="KW-1185">Reference proteome</keyword>
<evidence type="ECO:0000313" key="2">
    <source>
        <dbReference type="Proteomes" id="UP001638015"/>
    </source>
</evidence>
<sequence>MLLMIDYKDLIASLKKGREIEFSYNNIIYSITNYEGIWYFSEEKDNLTKSQRLSNFDDYDNLIKNVSKITIQKKTIKDLFDNKEYDEGTLYIL</sequence>
<evidence type="ECO:0000313" key="1">
    <source>
        <dbReference type="EMBL" id="MFO3716418.1"/>
    </source>
</evidence>
<gene>
    <name evidence="1" type="ORF">ACCQ40_06405</name>
</gene>
<protein>
    <submittedName>
        <fullName evidence="1">Uncharacterized protein</fullName>
    </submittedName>
</protein>